<dbReference type="InterPro" id="IPR033490">
    <property type="entry name" value="LRP130"/>
</dbReference>
<dbReference type="Proteomes" id="UP001652700">
    <property type="component" value="Unplaced"/>
</dbReference>
<dbReference type="PANTHER" id="PTHR46669">
    <property type="entry name" value="LEUCINE-RICH PPR MOTIF-CONTAINING PROTEIN, MITOCHONDRIAL"/>
    <property type="match status" value="1"/>
</dbReference>
<dbReference type="InterPro" id="IPR002885">
    <property type="entry name" value="PPR_rpt"/>
</dbReference>
<dbReference type="RefSeq" id="XP_050510155.1">
    <property type="nucleotide sequence ID" value="XM_050654198.1"/>
</dbReference>
<evidence type="ECO:0000313" key="3">
    <source>
        <dbReference type="Proteomes" id="UP001652700"/>
    </source>
</evidence>
<dbReference type="EnsemblMetazoa" id="XM_050654198.1">
    <property type="protein sequence ID" value="XP_050510155.1"/>
    <property type="gene ID" value="LOC114335761"/>
</dbReference>
<organism evidence="2 3">
    <name type="scientific">Diabrotica virgifera virgifera</name>
    <name type="common">western corn rootworm</name>
    <dbReference type="NCBI Taxonomy" id="50390"/>
    <lineage>
        <taxon>Eukaryota</taxon>
        <taxon>Metazoa</taxon>
        <taxon>Ecdysozoa</taxon>
        <taxon>Arthropoda</taxon>
        <taxon>Hexapoda</taxon>
        <taxon>Insecta</taxon>
        <taxon>Pterygota</taxon>
        <taxon>Neoptera</taxon>
        <taxon>Endopterygota</taxon>
        <taxon>Coleoptera</taxon>
        <taxon>Polyphaga</taxon>
        <taxon>Cucujiformia</taxon>
        <taxon>Chrysomeloidea</taxon>
        <taxon>Chrysomelidae</taxon>
        <taxon>Galerucinae</taxon>
        <taxon>Diabroticina</taxon>
        <taxon>Diabroticites</taxon>
        <taxon>Diabrotica</taxon>
    </lineage>
</organism>
<dbReference type="Pfam" id="PF01535">
    <property type="entry name" value="PPR"/>
    <property type="match status" value="1"/>
</dbReference>
<evidence type="ECO:0000313" key="2">
    <source>
        <dbReference type="EnsemblMetazoa" id="XP_050510155.1"/>
    </source>
</evidence>
<keyword evidence="1" id="KW-0175">Coiled coil</keyword>
<protein>
    <recommendedName>
        <fullName evidence="4">Leucine-rich PPR motif-containing protein, mitochondrial</fullName>
    </recommendedName>
</protein>
<dbReference type="InterPro" id="IPR011990">
    <property type="entry name" value="TPR-like_helical_dom_sf"/>
</dbReference>
<keyword evidence="3" id="KW-1185">Reference proteome</keyword>
<dbReference type="PANTHER" id="PTHR46669:SF2">
    <property type="entry name" value="EG:BACN32G11.3 PROTEIN"/>
    <property type="match status" value="1"/>
</dbReference>
<feature type="coiled-coil region" evidence="1">
    <location>
        <begin position="558"/>
        <end position="585"/>
    </location>
</feature>
<evidence type="ECO:0000256" key="1">
    <source>
        <dbReference type="SAM" id="Coils"/>
    </source>
</evidence>
<evidence type="ECO:0008006" key="4">
    <source>
        <dbReference type="Google" id="ProtNLM"/>
    </source>
</evidence>
<dbReference type="GeneID" id="114335761"/>
<reference evidence="2" key="1">
    <citation type="submission" date="2025-05" db="UniProtKB">
        <authorList>
            <consortium name="EnsemblMetazoa"/>
        </authorList>
    </citation>
    <scope>IDENTIFICATION</scope>
</reference>
<sequence length="968" mass="111701">MLRHHNFMFKYIPVVQMKCSSRILGYRNFFRYLKIGSPSGNKLQTLASSISEYKQGQKQLDLNLLTDIYKNVNFESISNDEGQVLLQCCGSLATNSSQQERNKLCQNIYGNLAKHNKLDLDVYNTYIEICTQNRTLINFKQFLENLKCEPHKRTYMSLFQNVCECGDISQAFLLLELMKTENIPVDEEIFNNLVLVHTLNGGIEAAENVLGTMRAAQVLETTQTYVAILKGVVRNKNQSDLKTFLDKYYVQLNEDQLLGILKEIGLNGVMSWLPEMNSLFKDLSLTRDFINNLKNICVHFVHMNEPYSAMKMFNYFQPEPEEHCGIFILEEMLHSHIGYDECLAAVKFFCDTYTNEYVYERLTDVALKNGYYDIAWRLFEHLQALRPHFFWPLFLNARNVEGEAGIFKVLNQVKKLSVQVDIDTIEYYILPFCNLEDVKSVVEKMKKEGFTVVSVLGPLVRVLLRRNKVKKAAELCEHYKVNIGGDKLFHLICISWRTTKSPLLVPVLKKYCDSNNNDNDTVGDFLVKSLQSCKNKLDFQDFSKTLKAIFEAKLKITITSADLLREKLQEKLGEKENELGEQILDGIDKILQLKLKTEKNYIPHPREMSVEELECHLVELTEKDMETRGTLRRLIQMHVNLGNVARVEELRKQFLAHGYEETIGMKSSLMYGFVVNGNTKAALNLYNEITTLHPDFMIDNYKSIDLATLLVKEGRLTEAISLVESIEYRPEFRHDLVQRNCVALLNSFKDQAKQTEMFDLLIKKKLCVVNNIMLGPLVRIYLERGELEEALNMFITFAEKHKVTPLQFELIRDIALSQNEELLQKILDVSTKVHGRAATQVMLIAVLAEIGEEKILKKLFATTQIPIQKDLKKRCERWIKEGKVNALLTLANSCNRVSNDLVDVDFVYQCIIKTFAATNDCAAAVKFYERLLEEDVPVNRKLERELYQFLKQNNYSVLNTKSNNSNTK</sequence>
<dbReference type="Gene3D" id="1.25.40.10">
    <property type="entry name" value="Tetratricopeptide repeat domain"/>
    <property type="match status" value="2"/>
</dbReference>
<name>A0ABM5KIW9_DIAVI</name>
<accession>A0ABM5KIW9</accession>
<proteinExistence type="predicted"/>